<dbReference type="Proteomes" id="UP001268610">
    <property type="component" value="Unassembled WGS sequence"/>
</dbReference>
<sequence>MPHKDPDAAKAWRREWWKNSPAMREKQNARSREMKAKINGMLREHKLSMGCADCGFVGHHAALEFHHVGEDKELNLSFAKSISQAKREMQKCEVLCSNCHRIRHWNERPCKPDIFEATYEPA</sequence>
<reference evidence="2" key="1">
    <citation type="submission" date="2023-04" db="EMBL/GenBank/DDBJ databases">
        <title>Genomic characterization of faba bean (Vicia faba) microsymbionts in Mexican soils.</title>
        <authorList>
            <person name="Rivera Orduna F.N."/>
            <person name="Guevara-Luna J."/>
            <person name="Yan J."/>
            <person name="Arroyo-Herrera I."/>
            <person name="Li Y."/>
            <person name="Vasquez-Murrieta M.S."/>
            <person name="Wang E.T."/>
        </authorList>
    </citation>
    <scope>NUCLEOTIDE SEQUENCE</scope>
    <source>
        <strain evidence="2">CH26</strain>
    </source>
</reference>
<evidence type="ECO:0008006" key="4">
    <source>
        <dbReference type="Google" id="ProtNLM"/>
    </source>
</evidence>
<evidence type="ECO:0000313" key="3">
    <source>
        <dbReference type="Proteomes" id="UP001268610"/>
    </source>
</evidence>
<dbReference type="RefSeq" id="WP_310865786.1">
    <property type="nucleotide sequence ID" value="NZ_JAVLSF010000036.1"/>
</dbReference>
<protein>
    <recommendedName>
        <fullName evidence="4">HNH endonuclease</fullName>
    </recommendedName>
</protein>
<name>A0AAJ2LQS5_9HYPH</name>
<gene>
    <name evidence="2" type="ORF">RJJ65_32225</name>
</gene>
<evidence type="ECO:0000256" key="1">
    <source>
        <dbReference type="SAM" id="MobiDB-lite"/>
    </source>
</evidence>
<evidence type="ECO:0000313" key="2">
    <source>
        <dbReference type="EMBL" id="MDR9777226.1"/>
    </source>
</evidence>
<organism evidence="2 3">
    <name type="scientific">Rhizobium hidalgonense</name>
    <dbReference type="NCBI Taxonomy" id="1538159"/>
    <lineage>
        <taxon>Bacteria</taxon>
        <taxon>Pseudomonadati</taxon>
        <taxon>Pseudomonadota</taxon>
        <taxon>Alphaproteobacteria</taxon>
        <taxon>Hyphomicrobiales</taxon>
        <taxon>Rhizobiaceae</taxon>
        <taxon>Rhizobium/Agrobacterium group</taxon>
        <taxon>Rhizobium</taxon>
    </lineage>
</organism>
<accession>A0AAJ2LQS5</accession>
<dbReference type="AlphaFoldDB" id="A0AAJ2LQS5"/>
<proteinExistence type="predicted"/>
<comment type="caution">
    <text evidence="2">The sequence shown here is derived from an EMBL/GenBank/DDBJ whole genome shotgun (WGS) entry which is preliminary data.</text>
</comment>
<dbReference type="EMBL" id="JAVLSF010000036">
    <property type="protein sequence ID" value="MDR9777226.1"/>
    <property type="molecule type" value="Genomic_DNA"/>
</dbReference>
<feature type="region of interest" description="Disordered" evidence="1">
    <location>
        <begin position="1"/>
        <end position="32"/>
    </location>
</feature>